<dbReference type="EMBL" id="PFBJ01000003">
    <property type="protein sequence ID" value="PIT91449.1"/>
    <property type="molecule type" value="Genomic_DNA"/>
</dbReference>
<evidence type="ECO:0000313" key="1">
    <source>
        <dbReference type="EMBL" id="PIT91449.1"/>
    </source>
</evidence>
<name>A0A2M6WFA5_9BACT</name>
<dbReference type="AlphaFoldDB" id="A0A2M6WFA5"/>
<dbReference type="Proteomes" id="UP000228809">
    <property type="component" value="Unassembled WGS sequence"/>
</dbReference>
<accession>A0A2M6WFA5</accession>
<gene>
    <name evidence="1" type="ORF">COU17_00460</name>
</gene>
<organism evidence="1 2">
    <name type="scientific">Candidatus Kaiserbacteria bacterium CG10_big_fil_rev_8_21_14_0_10_49_17</name>
    <dbReference type="NCBI Taxonomy" id="1974609"/>
    <lineage>
        <taxon>Bacteria</taxon>
        <taxon>Candidatus Kaiseribacteriota</taxon>
    </lineage>
</organism>
<proteinExistence type="predicted"/>
<sequence>MRKKPPLRALIAKQTFGEFGEYTSRAYSVLRIVRKHLCPQVKSTLGIFIAAEGHVIGMSALRNSSTRSKIRNEYQFFCQTGILSYRVKRLWVAVQNGEIKTPAA</sequence>
<reference evidence="2" key="1">
    <citation type="submission" date="2017-09" db="EMBL/GenBank/DDBJ databases">
        <title>Depth-based differentiation of microbial function through sediment-hosted aquifers and enrichment of novel symbionts in the deep terrestrial subsurface.</title>
        <authorList>
            <person name="Probst A.J."/>
            <person name="Ladd B."/>
            <person name="Jarett J.K."/>
            <person name="Geller-Mcgrath D.E."/>
            <person name="Sieber C.M.K."/>
            <person name="Emerson J.B."/>
            <person name="Anantharaman K."/>
            <person name="Thomas B.C."/>
            <person name="Malmstrom R."/>
            <person name="Stieglmeier M."/>
            <person name="Klingl A."/>
            <person name="Woyke T."/>
            <person name="Ryan C.M."/>
            <person name="Banfield J.F."/>
        </authorList>
    </citation>
    <scope>NUCLEOTIDE SEQUENCE [LARGE SCALE GENOMIC DNA]</scope>
</reference>
<comment type="caution">
    <text evidence="1">The sequence shown here is derived from an EMBL/GenBank/DDBJ whole genome shotgun (WGS) entry which is preliminary data.</text>
</comment>
<evidence type="ECO:0000313" key="2">
    <source>
        <dbReference type="Proteomes" id="UP000228809"/>
    </source>
</evidence>
<protein>
    <submittedName>
        <fullName evidence="1">Uncharacterized protein</fullName>
    </submittedName>
</protein>